<dbReference type="PANTHER" id="PTHR35309">
    <property type="match status" value="1"/>
</dbReference>
<dbReference type="PANTHER" id="PTHR35309:SF4">
    <property type="entry name" value="TOCOPHEROL CYCLASE"/>
    <property type="match status" value="1"/>
</dbReference>
<dbReference type="Proteomes" id="UP000248857">
    <property type="component" value="Unassembled WGS sequence"/>
</dbReference>
<name>A0A2W1JGQ3_9CYAN</name>
<dbReference type="Pfam" id="PF14249">
    <property type="entry name" value="Tocopherol_cycl"/>
    <property type="match status" value="1"/>
</dbReference>
<gene>
    <name evidence="1" type="ORF">C1752_03323</name>
</gene>
<evidence type="ECO:0000313" key="1">
    <source>
        <dbReference type="EMBL" id="PZD72770.1"/>
    </source>
</evidence>
<evidence type="ECO:0000313" key="2">
    <source>
        <dbReference type="Proteomes" id="UP000248857"/>
    </source>
</evidence>
<dbReference type="GO" id="GO:0009976">
    <property type="term" value="F:tocopherol cyclase activity"/>
    <property type="evidence" value="ECO:0007669"/>
    <property type="project" value="InterPro"/>
</dbReference>
<dbReference type="InterPro" id="IPR025893">
    <property type="entry name" value="Tocopherol_cyclase"/>
</dbReference>
<evidence type="ECO:0008006" key="3">
    <source>
        <dbReference type="Google" id="ProtNLM"/>
    </source>
</evidence>
<reference evidence="1 2" key="1">
    <citation type="journal article" date="2018" name="Sci. Rep.">
        <title>A novel species of the marine cyanobacterium Acaryochloris with a unique pigment content and lifestyle.</title>
        <authorList>
            <person name="Partensky F."/>
            <person name="Six C."/>
            <person name="Ratin M."/>
            <person name="Garczarek L."/>
            <person name="Vaulot D."/>
            <person name="Probert I."/>
            <person name="Calteau A."/>
            <person name="Gourvil P."/>
            <person name="Marie D."/>
            <person name="Grebert T."/>
            <person name="Bouchier C."/>
            <person name="Le Panse S."/>
            <person name="Gachenot M."/>
            <person name="Rodriguez F."/>
            <person name="Garrido J.L."/>
        </authorList>
    </citation>
    <scope>NUCLEOTIDE SEQUENCE [LARGE SCALE GENOMIC DNA]</scope>
    <source>
        <strain evidence="1 2">RCC1774</strain>
    </source>
</reference>
<organism evidence="1 2">
    <name type="scientific">Acaryochloris thomasi RCC1774</name>
    <dbReference type="NCBI Taxonomy" id="1764569"/>
    <lineage>
        <taxon>Bacteria</taxon>
        <taxon>Bacillati</taxon>
        <taxon>Cyanobacteriota</taxon>
        <taxon>Cyanophyceae</taxon>
        <taxon>Acaryochloridales</taxon>
        <taxon>Acaryochloridaceae</taxon>
        <taxon>Acaryochloris</taxon>
        <taxon>Acaryochloris thomasi</taxon>
    </lineage>
</organism>
<sequence>MNPENPVQTPHSGYHWDGSDRRFFEGWYFRITLPEQRQTFAFMYSIEDPAGGQPHSGGGAQILGPDDQYLCRTFPDTRSFWAWGAPSGMGPLGLGHWGKSSLTQRPDLISAEFFKNYIKEGYQGTATQHQGRLTDPSTGEVAQWYYETQPVYGWGDVGRPQKSTAGLLSFLPVFEPGWQVMMAHGLSTGWVDWKGQRYTFENAPAYTEKNWGGAFPQKWFWLNCNCFENQPDLALTAAAGQRGVLWWMESVGMIGIHHQGKFYEFAPWNSEISWQVAPWGYWQMEAHNDQYTVELVGRCDRKGTPLRAPTQNGLIYVCRDTMHGQLHLRLTSRHQQGSTVVIDAHSNLCGLEVGGGEPWETAWQQSPTQVEQAEMLEPAIAL</sequence>
<accession>A0A2W1JGQ3</accession>
<dbReference type="OrthoDB" id="503351at2"/>
<dbReference type="RefSeq" id="WP_110986763.1">
    <property type="nucleotide sequence ID" value="NZ_CAWNWM010000008.1"/>
</dbReference>
<dbReference type="EMBL" id="PQWO01000008">
    <property type="protein sequence ID" value="PZD72770.1"/>
    <property type="molecule type" value="Genomic_DNA"/>
</dbReference>
<comment type="caution">
    <text evidence="1">The sequence shown here is derived from an EMBL/GenBank/DDBJ whole genome shotgun (WGS) entry which is preliminary data.</text>
</comment>
<dbReference type="AlphaFoldDB" id="A0A2W1JGQ3"/>
<keyword evidence="2" id="KW-1185">Reference proteome</keyword>
<proteinExistence type="predicted"/>
<protein>
    <recommendedName>
        <fullName evidence="3">Tocopherol cyclase</fullName>
    </recommendedName>
</protein>